<name>A0A2C9TZY1_MANES</name>
<dbReference type="PANTHER" id="PTHR11802">
    <property type="entry name" value="SERINE PROTEASE FAMILY S10 SERINE CARBOXYPEPTIDASE"/>
    <property type="match status" value="1"/>
</dbReference>
<dbReference type="InterPro" id="IPR001563">
    <property type="entry name" value="Peptidase_S10"/>
</dbReference>
<evidence type="ECO:0000256" key="3">
    <source>
        <dbReference type="ARBA" id="ARBA00022525"/>
    </source>
</evidence>
<evidence type="ECO:0000256" key="10">
    <source>
        <dbReference type="RuleBase" id="RU361156"/>
    </source>
</evidence>
<evidence type="ECO:0000256" key="7">
    <source>
        <dbReference type="ARBA" id="ARBA00022801"/>
    </source>
</evidence>
<evidence type="ECO:0000256" key="4">
    <source>
        <dbReference type="ARBA" id="ARBA00022645"/>
    </source>
</evidence>
<dbReference type="GO" id="GO:0004185">
    <property type="term" value="F:serine-type carboxypeptidase activity"/>
    <property type="evidence" value="ECO:0000318"/>
    <property type="project" value="GO_Central"/>
</dbReference>
<dbReference type="STRING" id="3983.A0A2C9TZY1"/>
<evidence type="ECO:0000256" key="5">
    <source>
        <dbReference type="ARBA" id="ARBA00022670"/>
    </source>
</evidence>
<dbReference type="FunFam" id="3.40.50.11320:FF:000001">
    <property type="entry name" value="Carboxypeptidase"/>
    <property type="match status" value="1"/>
</dbReference>
<feature type="signal peptide" evidence="10">
    <location>
        <begin position="1"/>
        <end position="27"/>
    </location>
</feature>
<dbReference type="Gene3D" id="3.40.50.11320">
    <property type="match status" value="1"/>
</dbReference>
<feature type="chain" id="PRO_5011813919" description="Carboxypeptidase" evidence="10">
    <location>
        <begin position="28"/>
        <end position="474"/>
    </location>
</feature>
<gene>
    <name evidence="11" type="ORF">MANES_18G034100</name>
</gene>
<evidence type="ECO:0000256" key="8">
    <source>
        <dbReference type="ARBA" id="ARBA00023157"/>
    </source>
</evidence>
<keyword evidence="4 10" id="KW-0121">Carboxypeptidase</keyword>
<dbReference type="GO" id="GO:0006508">
    <property type="term" value="P:proteolysis"/>
    <property type="evidence" value="ECO:0007669"/>
    <property type="project" value="UniProtKB-KW"/>
</dbReference>
<dbReference type="Gene3D" id="3.40.50.1820">
    <property type="entry name" value="alpha/beta hydrolase"/>
    <property type="match status" value="1"/>
</dbReference>
<dbReference type="GO" id="GO:0005576">
    <property type="term" value="C:extracellular region"/>
    <property type="evidence" value="ECO:0007669"/>
    <property type="project" value="UniProtKB-SubCell"/>
</dbReference>
<dbReference type="Gene3D" id="6.10.250.940">
    <property type="match status" value="1"/>
</dbReference>
<dbReference type="AlphaFoldDB" id="A0A2C9TZY1"/>
<dbReference type="PROSITE" id="PS00131">
    <property type="entry name" value="CARBOXYPEPT_SER_SER"/>
    <property type="match status" value="1"/>
</dbReference>
<keyword evidence="3" id="KW-0964">Secreted</keyword>
<keyword evidence="8" id="KW-1015">Disulfide bond</keyword>
<reference evidence="11" key="1">
    <citation type="submission" date="2016-02" db="EMBL/GenBank/DDBJ databases">
        <title>WGS assembly of Manihot esculenta.</title>
        <authorList>
            <person name="Bredeson J.V."/>
            <person name="Prochnik S.E."/>
            <person name="Lyons J.B."/>
            <person name="Schmutz J."/>
            <person name="Grimwood J."/>
            <person name="Vrebalov J."/>
            <person name="Bart R.S."/>
            <person name="Amuge T."/>
            <person name="Ferguson M.E."/>
            <person name="Green R."/>
            <person name="Putnam N."/>
            <person name="Stites J."/>
            <person name="Rounsley S."/>
            <person name="Rokhsar D.S."/>
        </authorList>
    </citation>
    <scope>NUCLEOTIDE SEQUENCE [LARGE SCALE GENOMIC DNA]</scope>
    <source>
        <tissue evidence="11">Leaf</tissue>
    </source>
</reference>
<evidence type="ECO:0000256" key="6">
    <source>
        <dbReference type="ARBA" id="ARBA00022729"/>
    </source>
</evidence>
<keyword evidence="6 10" id="KW-0732">Signal</keyword>
<evidence type="ECO:0000313" key="11">
    <source>
        <dbReference type="EMBL" id="OAY22886.1"/>
    </source>
</evidence>
<evidence type="ECO:0000256" key="1">
    <source>
        <dbReference type="ARBA" id="ARBA00004613"/>
    </source>
</evidence>
<dbReference type="FunFam" id="3.40.50.1820:FF:000030">
    <property type="entry name" value="Carboxypeptidase"/>
    <property type="match status" value="1"/>
</dbReference>
<evidence type="ECO:0000256" key="9">
    <source>
        <dbReference type="ARBA" id="ARBA00023180"/>
    </source>
</evidence>
<dbReference type="PRINTS" id="PR00724">
    <property type="entry name" value="CRBOXYPTASEC"/>
</dbReference>
<keyword evidence="5 10" id="KW-0645">Protease</keyword>
<dbReference type="EC" id="3.4.16.-" evidence="10"/>
<dbReference type="InterPro" id="IPR033124">
    <property type="entry name" value="Ser_caboxypep_his_AS"/>
</dbReference>
<dbReference type="InterPro" id="IPR018202">
    <property type="entry name" value="Ser_caboxypep_ser_AS"/>
</dbReference>
<keyword evidence="7 10" id="KW-0378">Hydrolase</keyword>
<dbReference type="SUPFAM" id="SSF53474">
    <property type="entry name" value="alpha/beta-Hydrolases"/>
    <property type="match status" value="1"/>
</dbReference>
<dbReference type="Pfam" id="PF00450">
    <property type="entry name" value="Peptidase_S10"/>
    <property type="match status" value="1"/>
</dbReference>
<organism evidence="11">
    <name type="scientific">Manihot esculenta</name>
    <name type="common">Cassava</name>
    <name type="synonym">Jatropha manihot</name>
    <dbReference type="NCBI Taxonomy" id="3983"/>
    <lineage>
        <taxon>Eukaryota</taxon>
        <taxon>Viridiplantae</taxon>
        <taxon>Streptophyta</taxon>
        <taxon>Embryophyta</taxon>
        <taxon>Tracheophyta</taxon>
        <taxon>Spermatophyta</taxon>
        <taxon>Magnoliopsida</taxon>
        <taxon>eudicotyledons</taxon>
        <taxon>Gunneridae</taxon>
        <taxon>Pentapetalae</taxon>
        <taxon>rosids</taxon>
        <taxon>fabids</taxon>
        <taxon>Malpighiales</taxon>
        <taxon>Euphorbiaceae</taxon>
        <taxon>Crotonoideae</taxon>
        <taxon>Manihoteae</taxon>
        <taxon>Manihot</taxon>
    </lineage>
</organism>
<comment type="subcellular location">
    <subcellularLocation>
        <location evidence="1">Secreted</location>
    </subcellularLocation>
</comment>
<dbReference type="PROSITE" id="PS00560">
    <property type="entry name" value="CARBOXYPEPT_SER_HIS"/>
    <property type="match status" value="1"/>
</dbReference>
<accession>A0A2C9TZY1</accession>
<comment type="similarity">
    <text evidence="2 10">Belongs to the peptidase S10 family.</text>
</comment>
<evidence type="ECO:0000256" key="2">
    <source>
        <dbReference type="ARBA" id="ARBA00009431"/>
    </source>
</evidence>
<dbReference type="PANTHER" id="PTHR11802:SF470">
    <property type="entry name" value="CARBOXYPEPTIDASE"/>
    <property type="match status" value="1"/>
</dbReference>
<dbReference type="EMBL" id="CM004404">
    <property type="protein sequence ID" value="OAY22886.1"/>
    <property type="molecule type" value="Genomic_DNA"/>
</dbReference>
<dbReference type="FunFam" id="3.40.50.12670:FF:000002">
    <property type="entry name" value="Carboxypeptidase"/>
    <property type="match status" value="1"/>
</dbReference>
<proteinExistence type="inferred from homology"/>
<dbReference type="InterPro" id="IPR029058">
    <property type="entry name" value="AB_hydrolase_fold"/>
</dbReference>
<sequence>MEVTTLKSLLLLLLSFHLLAIHSFCDANQVNNLREIIRSHKLNSASHTESWNKEDGEYSPPSSLYIGPGQPKGVDFNQYAGYVTVDPKNGRALFYYFVESPQNSSTKPLVLWLNGGPGCSSLGYGAMEELGPFRVNSDGRTLYRNEYAWNNVANVIFLESPAGVGFSYSNTSSDYITGDKKTAEDSYTFLVNWLERFPQYKSRDFYITGESYAGHYVPQLAYTILSNNNTTNQTINLKGIAIGNAWIDDNTAIKGTYDYYWTHALNSDETNAGINEYCDFLTGNFSSKCFDYQDQGDTEVGNLDYYNIYAPLCNQSPPKSGSPGSVKDFDPCSSYYVLSYLNLAEVQTALHAKGTEWQACRGHLVKWTDSPTTILPTIEKLMASGIRLWIYSGDVDSVVSVTSSRYAINTFKLAITTPWQPWYANNEVGGYVEEYQGLTLVTVRGSGHTVPSYQPERALTMIYSFLLGTLPPSS</sequence>
<keyword evidence="9" id="KW-0325">Glycoprotein</keyword>
<protein>
    <recommendedName>
        <fullName evidence="10">Carboxypeptidase</fullName>
        <ecNumber evidence="10">3.4.16.-</ecNumber>
    </recommendedName>
</protein>